<evidence type="ECO:0000313" key="2">
    <source>
        <dbReference type="EMBL" id="MEQ2509505.1"/>
    </source>
</evidence>
<organism evidence="2 3">
    <name type="scientific">Segatella sinensis</name>
    <dbReference type="NCBI Taxonomy" id="3085167"/>
    <lineage>
        <taxon>Bacteria</taxon>
        <taxon>Pseudomonadati</taxon>
        <taxon>Bacteroidota</taxon>
        <taxon>Bacteroidia</taxon>
        <taxon>Bacteroidales</taxon>
        <taxon>Prevotellaceae</taxon>
        <taxon>Segatella</taxon>
    </lineage>
</organism>
<proteinExistence type="predicted"/>
<name>A0ABV1G2B3_9BACT</name>
<dbReference type="RefSeq" id="WP_349226842.1">
    <property type="nucleotide sequence ID" value="NZ_JBBNFG020000066.1"/>
</dbReference>
<dbReference type="InterPro" id="IPR027417">
    <property type="entry name" value="P-loop_NTPase"/>
</dbReference>
<dbReference type="EMBL" id="JBBNGE010000088">
    <property type="protein sequence ID" value="MEQ2509505.1"/>
    <property type="molecule type" value="Genomic_DNA"/>
</dbReference>
<comment type="caution">
    <text evidence="2">The sequence shown here is derived from an EMBL/GenBank/DDBJ whole genome shotgun (WGS) entry which is preliminary data.</text>
</comment>
<feature type="domain" description="G" evidence="1">
    <location>
        <begin position="211"/>
        <end position="329"/>
    </location>
</feature>
<evidence type="ECO:0000313" key="3">
    <source>
        <dbReference type="Proteomes" id="UP001465717"/>
    </source>
</evidence>
<dbReference type="SUPFAM" id="SSF52540">
    <property type="entry name" value="P-loop containing nucleoside triphosphate hydrolases"/>
    <property type="match status" value="2"/>
</dbReference>
<dbReference type="CDD" id="cd00882">
    <property type="entry name" value="Ras_like_GTPase"/>
    <property type="match status" value="1"/>
</dbReference>
<keyword evidence="3" id="KW-1185">Reference proteome</keyword>
<gene>
    <name evidence="2" type="ORF">AAAT87_14770</name>
</gene>
<dbReference type="InterPro" id="IPR006073">
    <property type="entry name" value="GTP-bd"/>
</dbReference>
<evidence type="ECO:0000259" key="1">
    <source>
        <dbReference type="Pfam" id="PF01926"/>
    </source>
</evidence>
<dbReference type="Proteomes" id="UP001465717">
    <property type="component" value="Unassembled WGS sequence"/>
</dbReference>
<reference evidence="2 3" key="1">
    <citation type="submission" date="2024-04" db="EMBL/GenBank/DDBJ databases">
        <title>Human intestinal bacterial collection.</title>
        <authorList>
            <person name="Pauvert C."/>
            <person name="Hitch T.C.A."/>
            <person name="Clavel T."/>
        </authorList>
    </citation>
    <scope>NUCLEOTIDE SEQUENCE [LARGE SCALE GENOMIC DNA]</scope>
    <source>
        <strain evidence="2 3">CLA-AA-H174</strain>
    </source>
</reference>
<accession>A0ABV1G2B3</accession>
<dbReference type="Gene3D" id="3.40.50.300">
    <property type="entry name" value="P-loop containing nucleotide triphosphate hydrolases"/>
    <property type="match status" value="2"/>
</dbReference>
<sequence>MENKEIKIPTISVIGGIGQGKTSLIEALWKDSSVMKSDNGVVYYSVRESIPGRGNMDFQIKELPSIVYSLQKEWFKNKSILKEIASSEVILFLVPASSFGYKQEISFFRELIKSDYHTNQHVVICLSKSDYLLLDDNCKNVELNSVAKLLQISNTLYNAFSKDLTQESFSCDSIIPVSVPLDWNYEMLKEKLWEGVIEKTNETTFDKKAPTIVIAGKRGCGKSTTLNEIWGLNLPTNKAVACTKYPMVLNVPLMIEDTKVFVNLVDLPGIAESLDADMQYIEFYEKYIDKASILICLSQADTRAYKQDEMFYKSLMDNKILTQNTQIILGVNQVDLLFKSKENPDGIDLNATSVDDPLIQGKIDDYYGNVYSKIFANMPNVSRNDVCVYSALLKWNLQSLEEMIKEKLLLNKNN</sequence>
<protein>
    <submittedName>
        <fullName evidence="2">GTPase</fullName>
    </submittedName>
</protein>
<dbReference type="Pfam" id="PF01926">
    <property type="entry name" value="MMR_HSR1"/>
    <property type="match status" value="1"/>
</dbReference>